<feature type="region of interest" description="Disordered" evidence="1">
    <location>
        <begin position="74"/>
        <end position="131"/>
    </location>
</feature>
<dbReference type="InterPro" id="IPR027888">
    <property type="entry name" value="DUF4501"/>
</dbReference>
<organism evidence="4 5">
    <name type="scientific">Lynx canadensis</name>
    <name type="common">Canada lynx</name>
    <name type="synonym">Felis canadensis</name>
    <dbReference type="NCBI Taxonomy" id="61383"/>
    <lineage>
        <taxon>Eukaryota</taxon>
        <taxon>Metazoa</taxon>
        <taxon>Chordata</taxon>
        <taxon>Craniata</taxon>
        <taxon>Vertebrata</taxon>
        <taxon>Euteleostomi</taxon>
        <taxon>Mammalia</taxon>
        <taxon>Eutheria</taxon>
        <taxon>Laurasiatheria</taxon>
        <taxon>Carnivora</taxon>
        <taxon>Feliformia</taxon>
        <taxon>Felidae</taxon>
        <taxon>Felinae</taxon>
        <taxon>Lynx</taxon>
    </lineage>
</organism>
<protein>
    <recommendedName>
        <fullName evidence="6">TNFR-Cys domain-containing protein</fullName>
    </recommendedName>
</protein>
<dbReference type="Proteomes" id="UP000472241">
    <property type="component" value="Unplaced"/>
</dbReference>
<name>A0A667I0K9_LYNCA</name>
<feature type="transmembrane region" description="Helical" evidence="2">
    <location>
        <begin position="137"/>
        <end position="162"/>
    </location>
</feature>
<keyword evidence="2" id="KW-0812">Transmembrane</keyword>
<evidence type="ECO:0000256" key="1">
    <source>
        <dbReference type="SAM" id="MobiDB-lite"/>
    </source>
</evidence>
<evidence type="ECO:0000256" key="3">
    <source>
        <dbReference type="SAM" id="SignalP"/>
    </source>
</evidence>
<feature type="signal peptide" evidence="3">
    <location>
        <begin position="1"/>
        <end position="18"/>
    </location>
</feature>
<evidence type="ECO:0008006" key="6">
    <source>
        <dbReference type="Google" id="ProtNLM"/>
    </source>
</evidence>
<feature type="compositionally biased region" description="Low complexity" evidence="1">
    <location>
        <begin position="94"/>
        <end position="116"/>
    </location>
</feature>
<dbReference type="PANTHER" id="PTHR16247">
    <property type="entry name" value="RIKEN CDNA 9430015G10 GENE"/>
    <property type="match status" value="1"/>
</dbReference>
<dbReference type="AlphaFoldDB" id="A0A667I0K9"/>
<reference evidence="4" key="1">
    <citation type="submission" date="2025-08" db="UniProtKB">
        <authorList>
            <consortium name="Ensembl"/>
        </authorList>
    </citation>
    <scope>IDENTIFICATION</scope>
</reference>
<keyword evidence="2" id="KW-1133">Transmembrane helix</keyword>
<keyword evidence="2" id="KW-0472">Membrane</keyword>
<gene>
    <name evidence="4" type="primary">CC1H1orf159</name>
</gene>
<evidence type="ECO:0000256" key="2">
    <source>
        <dbReference type="SAM" id="Phobius"/>
    </source>
</evidence>
<reference evidence="4" key="2">
    <citation type="submission" date="2025-09" db="UniProtKB">
        <authorList>
            <consortium name="Ensembl"/>
        </authorList>
    </citation>
    <scope>IDENTIFICATION</scope>
</reference>
<evidence type="ECO:0000313" key="5">
    <source>
        <dbReference type="Proteomes" id="UP000472241"/>
    </source>
</evidence>
<feature type="region of interest" description="Disordered" evidence="1">
    <location>
        <begin position="327"/>
        <end position="353"/>
    </location>
</feature>
<sequence>MELQRAVLLAGLLVEVASKSSESVGQQPECCVDLVDVNTTCPSTSPCGPGCYRHRNEDGSISCVRCRNGTYHGSECRGRTSLPGRPAAPPTGPAWPASRRGASSPSSGGTAAGWGTHFPVNRSTGTPGRPDFGGPQVAASLFLGTFFISSGLILSVAGFFYLKRTSKLPKVFYGRNKAPALQPGEAVSNQKDGLSAPVSWASVLGATCTSHCAFSPFQGCYDSPATVLRYVSPHLRVKDFKIVPPLGSAALQGPLQDWALQAPGPVVLGTPGSPTVSHGTLGSPVVNHGTPGSPIVSHGHRVPLWSTAALMPFPFVPDMLSLSGEKENTQQRVWGHPRKPLLGPPQVPALAGR</sequence>
<keyword evidence="3" id="KW-0732">Signal</keyword>
<keyword evidence="5" id="KW-1185">Reference proteome</keyword>
<evidence type="ECO:0000313" key="4">
    <source>
        <dbReference type="Ensembl" id="ENSLCNP00005026204.1"/>
    </source>
</evidence>
<dbReference type="Ensembl" id="ENSLCNT00005029274.1">
    <property type="protein sequence ID" value="ENSLCNP00005026204.1"/>
    <property type="gene ID" value="ENSLCNG00005016999.1"/>
</dbReference>
<accession>A0A667I0K9</accession>
<proteinExistence type="predicted"/>
<dbReference type="Pfam" id="PF14946">
    <property type="entry name" value="DUF4501"/>
    <property type="match status" value="1"/>
</dbReference>
<dbReference type="PANTHER" id="PTHR16247:SF0">
    <property type="entry name" value="RIKEN CDNA 9430015G10 GENE"/>
    <property type="match status" value="1"/>
</dbReference>
<feature type="chain" id="PRO_5025500231" description="TNFR-Cys domain-containing protein" evidence="3">
    <location>
        <begin position="19"/>
        <end position="353"/>
    </location>
</feature>